<dbReference type="SUPFAM" id="SSF53335">
    <property type="entry name" value="S-adenosyl-L-methionine-dependent methyltransferases"/>
    <property type="match status" value="1"/>
</dbReference>
<dbReference type="AlphaFoldDB" id="A0A381J6B0"/>
<keyword evidence="4" id="KW-0949">S-adenosyl-L-methionine</keyword>
<evidence type="ECO:0000313" key="10">
    <source>
        <dbReference type="EMBL" id="SUY46824.1"/>
    </source>
</evidence>
<feature type="domain" description="DNA methylase adenine-specific" evidence="9">
    <location>
        <begin position="126"/>
        <end position="410"/>
    </location>
</feature>
<dbReference type="Gene3D" id="3.90.220.20">
    <property type="entry name" value="DNA methylase specificity domains"/>
    <property type="match status" value="1"/>
</dbReference>
<dbReference type="GO" id="GO:0003677">
    <property type="term" value="F:DNA binding"/>
    <property type="evidence" value="ECO:0007669"/>
    <property type="project" value="UniProtKB-KW"/>
</dbReference>
<keyword evidence="5" id="KW-0680">Restriction system</keyword>
<dbReference type="EMBL" id="UFWZ01000001">
    <property type="protein sequence ID" value="SUY46824.1"/>
    <property type="molecule type" value="Genomic_DNA"/>
</dbReference>
<evidence type="ECO:0000256" key="5">
    <source>
        <dbReference type="ARBA" id="ARBA00022747"/>
    </source>
</evidence>
<keyword evidence="3 10" id="KW-0808">Transferase</keyword>
<dbReference type="EC" id="2.1.1.72" evidence="1"/>
<feature type="coiled-coil region" evidence="8">
    <location>
        <begin position="579"/>
        <end position="613"/>
    </location>
</feature>
<dbReference type="GO" id="GO:0032259">
    <property type="term" value="P:methylation"/>
    <property type="evidence" value="ECO:0007669"/>
    <property type="project" value="UniProtKB-KW"/>
</dbReference>
<evidence type="ECO:0000256" key="2">
    <source>
        <dbReference type="ARBA" id="ARBA00022603"/>
    </source>
</evidence>
<dbReference type="Proteomes" id="UP000254664">
    <property type="component" value="Unassembled WGS sequence"/>
</dbReference>
<dbReference type="InterPro" id="IPR044946">
    <property type="entry name" value="Restrct_endonuc_typeI_TRD_sf"/>
</dbReference>
<protein>
    <recommendedName>
        <fullName evidence="1">site-specific DNA-methyltransferase (adenine-specific)</fullName>
        <ecNumber evidence="1">2.1.1.72</ecNumber>
    </recommendedName>
</protein>
<dbReference type="Pfam" id="PF02384">
    <property type="entry name" value="N6_Mtase"/>
    <property type="match status" value="1"/>
</dbReference>
<sequence length="617" mass="71139">MENIWRLYDYFRGKVKTEKLRNLLAATGAVQIVLSNKEQYNIKDKLTWSEVCRNKETLLEVMDILYNSSNVEMFKDETVKEIIKVLGREDYLTLIEFIEKRLAQKDIIRFCKDVIITSDTRLSEYEYFASENIFDIPLNIFDISEDSTIVDYFNGESSLLLNIESKLNRNKDEIRNIQYYGQEIEGHTFKIGQLVAYLITGRSDSIKLGDSIIEPKFTKENQLCRFDYAITIPPFSMAVPKECIEDDILNRFKYGIPKRSSLNSDWIIIQHILASIKGKGKAALLLPLGALYRTGAESLIRKEIVKDDIIDSIIKLPSGIFSYTAIATCWVIFDKDKPIERKNKIQFIDLTEFIVDLDRRSKIVSEEGVKIASKLYRNNEESSISTFINLEKIEEKNYDLNAFDYIQLEKLYAEFDGINMIELSKIAKIRRGVQITRGKLDSINTGEGRNHYLIGLGNIGEEGKIKLEESDKIKAEDRWIDLYEVKKGDILITSRGSLFKVAIVDQNISNAIVSSNLFLIRVNKDKYKPEVLKFFLNSDIGKELIKGITKGSIVSSISNKDLERFLIPNIHFKYQKEAILLINHAEKKYEEAIKKAEEEYKSSKNNINKLLNLDVEI</sequence>
<dbReference type="GO" id="GO:0009007">
    <property type="term" value="F:site-specific DNA-methyltransferase (adenine-specific) activity"/>
    <property type="evidence" value="ECO:0007669"/>
    <property type="project" value="UniProtKB-EC"/>
</dbReference>
<gene>
    <name evidence="10" type="ORF">NCTC9836_01133</name>
</gene>
<proteinExistence type="predicted"/>
<keyword evidence="2 10" id="KW-0489">Methyltransferase</keyword>
<dbReference type="GO" id="GO:0008170">
    <property type="term" value="F:N-methyltransferase activity"/>
    <property type="evidence" value="ECO:0007669"/>
    <property type="project" value="InterPro"/>
</dbReference>
<dbReference type="InterPro" id="IPR029063">
    <property type="entry name" value="SAM-dependent_MTases_sf"/>
</dbReference>
<name>A0A381J6B0_9CLOT</name>
<accession>A0A381J6B0</accession>
<dbReference type="SUPFAM" id="SSF116734">
    <property type="entry name" value="DNA methylase specificity domain"/>
    <property type="match status" value="1"/>
</dbReference>
<keyword evidence="8" id="KW-0175">Coiled coil</keyword>
<keyword evidence="6" id="KW-0238">DNA-binding</keyword>
<evidence type="ECO:0000313" key="11">
    <source>
        <dbReference type="Proteomes" id="UP000254664"/>
    </source>
</evidence>
<evidence type="ECO:0000256" key="3">
    <source>
        <dbReference type="ARBA" id="ARBA00022679"/>
    </source>
</evidence>
<dbReference type="OrthoDB" id="9814572at2"/>
<evidence type="ECO:0000256" key="4">
    <source>
        <dbReference type="ARBA" id="ARBA00022691"/>
    </source>
</evidence>
<dbReference type="PANTHER" id="PTHR42933">
    <property type="entry name" value="SLR6095 PROTEIN"/>
    <property type="match status" value="1"/>
</dbReference>
<comment type="catalytic activity">
    <reaction evidence="7">
        <text>a 2'-deoxyadenosine in DNA + S-adenosyl-L-methionine = an N(6)-methyl-2'-deoxyadenosine in DNA + S-adenosyl-L-homocysteine + H(+)</text>
        <dbReference type="Rhea" id="RHEA:15197"/>
        <dbReference type="Rhea" id="RHEA-COMP:12418"/>
        <dbReference type="Rhea" id="RHEA-COMP:12419"/>
        <dbReference type="ChEBI" id="CHEBI:15378"/>
        <dbReference type="ChEBI" id="CHEBI:57856"/>
        <dbReference type="ChEBI" id="CHEBI:59789"/>
        <dbReference type="ChEBI" id="CHEBI:90615"/>
        <dbReference type="ChEBI" id="CHEBI:90616"/>
        <dbReference type="EC" id="2.1.1.72"/>
    </reaction>
</comment>
<dbReference type="RefSeq" id="WP_115640851.1">
    <property type="nucleotide sequence ID" value="NZ_UFWZ01000001.1"/>
</dbReference>
<dbReference type="InterPro" id="IPR003356">
    <property type="entry name" value="DNA_methylase_A-5"/>
</dbReference>
<reference evidence="10 11" key="1">
    <citation type="submission" date="2018-06" db="EMBL/GenBank/DDBJ databases">
        <authorList>
            <consortium name="Pathogen Informatics"/>
            <person name="Doyle S."/>
        </authorList>
    </citation>
    <scope>NUCLEOTIDE SEQUENCE [LARGE SCALE GENOMIC DNA]</scope>
    <source>
        <strain evidence="10 11">NCTC9836</strain>
    </source>
</reference>
<evidence type="ECO:0000259" key="9">
    <source>
        <dbReference type="Pfam" id="PF02384"/>
    </source>
</evidence>
<dbReference type="GO" id="GO:0009307">
    <property type="term" value="P:DNA restriction-modification system"/>
    <property type="evidence" value="ECO:0007669"/>
    <property type="project" value="UniProtKB-KW"/>
</dbReference>
<dbReference type="InterPro" id="IPR051537">
    <property type="entry name" value="DNA_Adenine_Mtase"/>
</dbReference>
<evidence type="ECO:0000256" key="6">
    <source>
        <dbReference type="ARBA" id="ARBA00023125"/>
    </source>
</evidence>
<keyword evidence="11" id="KW-1185">Reference proteome</keyword>
<dbReference type="PANTHER" id="PTHR42933:SF3">
    <property type="entry name" value="TYPE I RESTRICTION ENZYME MJAVIII METHYLASE SUBUNIT"/>
    <property type="match status" value="1"/>
</dbReference>
<evidence type="ECO:0000256" key="1">
    <source>
        <dbReference type="ARBA" id="ARBA00011900"/>
    </source>
</evidence>
<evidence type="ECO:0000256" key="7">
    <source>
        <dbReference type="ARBA" id="ARBA00047942"/>
    </source>
</evidence>
<evidence type="ECO:0000256" key="8">
    <source>
        <dbReference type="SAM" id="Coils"/>
    </source>
</evidence>
<dbReference type="Gene3D" id="3.40.50.150">
    <property type="entry name" value="Vaccinia Virus protein VP39"/>
    <property type="match status" value="1"/>
</dbReference>
<organism evidence="10 11">
    <name type="scientific">Clostridium putrefaciens</name>
    <dbReference type="NCBI Taxonomy" id="99675"/>
    <lineage>
        <taxon>Bacteria</taxon>
        <taxon>Bacillati</taxon>
        <taxon>Bacillota</taxon>
        <taxon>Clostridia</taxon>
        <taxon>Eubacteriales</taxon>
        <taxon>Clostridiaceae</taxon>
        <taxon>Clostridium</taxon>
    </lineage>
</organism>